<evidence type="ECO:0000313" key="3">
    <source>
        <dbReference type="EMBL" id="EPQ66879.1"/>
    </source>
</evidence>
<feature type="region of interest" description="Disordered" evidence="1">
    <location>
        <begin position="387"/>
        <end position="408"/>
    </location>
</feature>
<accession>A0A061HL42</accession>
<dbReference type="HOGENOM" id="CLU_741833_0_0_1"/>
<dbReference type="EMBL" id="UIGY01000001">
    <property type="protein sequence ID" value="SUZ07806.1"/>
    <property type="molecule type" value="Genomic_DNA"/>
</dbReference>
<evidence type="ECO:0000313" key="5">
    <source>
        <dbReference type="Proteomes" id="UP000053110"/>
    </source>
</evidence>
<gene>
    <name evidence="3" type="ORF">BGT96224_AcSP31586</name>
    <name evidence="4" type="ORF">BGT96224V2_LOCUS879</name>
</gene>
<feature type="signal peptide" evidence="2">
    <location>
        <begin position="1"/>
        <end position="21"/>
    </location>
</feature>
<dbReference type="Proteomes" id="UP000053110">
    <property type="component" value="Unassembled WGS sequence"/>
</dbReference>
<evidence type="ECO:0000256" key="1">
    <source>
        <dbReference type="SAM" id="MobiDB-lite"/>
    </source>
</evidence>
<feature type="non-terminal residue" evidence="4">
    <location>
        <position position="408"/>
    </location>
</feature>
<reference evidence="5" key="1">
    <citation type="journal article" date="2013" name="Nat. Genet.">
        <title>The wheat powdery mildew genome shows the unique evolution of an obligate biotroph.</title>
        <authorList>
            <person name="Wicker T."/>
            <person name="Oberhaensli S."/>
            <person name="Parlange F."/>
            <person name="Buchmann J.P."/>
            <person name="Shatalina M."/>
            <person name="Roffler S."/>
            <person name="Ben-David R."/>
            <person name="Dolezel J."/>
            <person name="Simkova H."/>
            <person name="Schulze-Lefert P."/>
            <person name="Spanu P.D."/>
            <person name="Bruggmann R."/>
            <person name="Amselem J."/>
            <person name="Quesneville H."/>
            <person name="Ver Loren van Themaat E."/>
            <person name="Paape T."/>
            <person name="Shimizu K.K."/>
            <person name="Keller B."/>
        </authorList>
    </citation>
    <scope>NUCLEOTIDE SEQUENCE [LARGE SCALE GENOMIC DNA]</scope>
    <source>
        <strain evidence="5">96224</strain>
    </source>
</reference>
<evidence type="ECO:0000313" key="4">
    <source>
        <dbReference type="EMBL" id="SUZ07806.1"/>
    </source>
</evidence>
<keyword evidence="2" id="KW-0732">Signal</keyword>
<proteinExistence type="predicted"/>
<protein>
    <submittedName>
        <fullName evidence="4">BgtAcSP-31586</fullName>
    </submittedName>
</protein>
<sequence length="408" mass="47057">MVTRLWFGILATFSLLSAVKSENPSSREFFKCRNDFIPKSEADDAVRLGCERMGYVHYLSYSAASFPDSDMFGIKDAVYFTWPVYKKENRDVQVKTSPNRVVMDSTCQLAGVIRVTSDVHERCLHLIDNEGSPETSMKEIYHVAWTALPHFGFRFYNEIYVMSQIKEFLKSNKKTCRTYHQKWLLYATLIFEKGIVRSAKVMSYRYLLVGSDFEVHGIIRKSGKDWKILAELRSLDAAYNAAFLSFRREARHHEELSSINNQGLYFSASTLRSHLNMACMALESKLKGTTSRAVYPMLYDSNDTNRLDTWAWPLRLPEISRNVGNYVILFDNHCNFISIIRQTAGPHLPCTRIIQRPGLAKYTHLSTSQFEDKQTLNLIANFGNYGNSKEQMLPPPKRQRKIDPETKV</sequence>
<reference evidence="4" key="3">
    <citation type="submission" date="2018-07" db="EMBL/GenBank/DDBJ databases">
        <authorList>
            <person name="Quirk P.G."/>
            <person name="Krulwich T.A."/>
        </authorList>
    </citation>
    <scope>NUCLEOTIDE SEQUENCE</scope>
    <source>
        <strain evidence="4">96224</strain>
    </source>
</reference>
<organism evidence="4">
    <name type="scientific">Blumeria graminis f. sp. tritici 96224</name>
    <dbReference type="NCBI Taxonomy" id="1268274"/>
    <lineage>
        <taxon>Eukaryota</taxon>
        <taxon>Fungi</taxon>
        <taxon>Dikarya</taxon>
        <taxon>Ascomycota</taxon>
        <taxon>Pezizomycotina</taxon>
        <taxon>Leotiomycetes</taxon>
        <taxon>Erysiphales</taxon>
        <taxon>Erysiphaceae</taxon>
        <taxon>Blumeria</taxon>
    </lineage>
</organism>
<dbReference type="EMBL" id="KE374777">
    <property type="protein sequence ID" value="EPQ66879.1"/>
    <property type="molecule type" value="Genomic_DNA"/>
</dbReference>
<dbReference type="AlphaFoldDB" id="A0A061HL42"/>
<reference evidence="3" key="2">
    <citation type="submission" date="2013-01" db="EMBL/GenBank/DDBJ databases">
        <title>The wheat powdery mildew genome reveals unique evolution of an obligate biotroph.</title>
        <authorList>
            <person name="Oberhaensli S."/>
            <person name="Wicker T."/>
            <person name="Keller B."/>
        </authorList>
    </citation>
    <scope>NUCLEOTIDE SEQUENCE</scope>
    <source>
        <strain evidence="3">96224</strain>
    </source>
</reference>
<name>A0A061HL42_BLUGR</name>
<dbReference type="Gene3D" id="3.10.450.30">
    <property type="entry name" value="Microbial ribonucleases"/>
    <property type="match status" value="1"/>
</dbReference>
<evidence type="ECO:0000256" key="2">
    <source>
        <dbReference type="SAM" id="SignalP"/>
    </source>
</evidence>
<feature type="chain" id="PRO_5044538334" evidence="2">
    <location>
        <begin position="22"/>
        <end position="408"/>
    </location>
</feature>